<keyword evidence="2" id="KW-0810">Translation regulation</keyword>
<dbReference type="InterPro" id="IPR016024">
    <property type="entry name" value="ARM-type_fold"/>
</dbReference>
<dbReference type="SMART" id="SM00025">
    <property type="entry name" value="Pumilio"/>
    <property type="match status" value="4"/>
</dbReference>
<feature type="region of interest" description="Disordered" evidence="4">
    <location>
        <begin position="1"/>
        <end position="24"/>
    </location>
</feature>
<dbReference type="Gramene" id="RZC47839">
    <property type="protein sequence ID" value="RZC47839"/>
    <property type="gene ID" value="C5167_040786"/>
</dbReference>
<feature type="non-terminal residue" evidence="6">
    <location>
        <position position="558"/>
    </location>
</feature>
<evidence type="ECO:0000313" key="7">
    <source>
        <dbReference type="Proteomes" id="UP000316621"/>
    </source>
</evidence>
<evidence type="ECO:0000256" key="1">
    <source>
        <dbReference type="ARBA" id="ARBA00022737"/>
    </source>
</evidence>
<keyword evidence="1" id="KW-0677">Repeat</keyword>
<dbReference type="SUPFAM" id="SSF48371">
    <property type="entry name" value="ARM repeat"/>
    <property type="match status" value="1"/>
</dbReference>
<reference evidence="6 7" key="1">
    <citation type="journal article" date="2018" name="Science">
        <title>The opium poppy genome and morphinan production.</title>
        <authorList>
            <person name="Guo L."/>
            <person name="Winzer T."/>
            <person name="Yang X."/>
            <person name="Li Y."/>
            <person name="Ning Z."/>
            <person name="He Z."/>
            <person name="Teodor R."/>
            <person name="Lu Y."/>
            <person name="Bowser T.A."/>
            <person name="Graham I.A."/>
            <person name="Ye K."/>
        </authorList>
    </citation>
    <scope>NUCLEOTIDE SEQUENCE [LARGE SCALE GENOMIC DNA]</scope>
    <source>
        <strain evidence="7">cv. HN1</strain>
        <tissue evidence="6">Leaves</tissue>
    </source>
</reference>
<keyword evidence="7" id="KW-1185">Reference proteome</keyword>
<feature type="repeat" description="Pumilio" evidence="3">
    <location>
        <begin position="454"/>
        <end position="492"/>
    </location>
</feature>
<dbReference type="PANTHER" id="PTHR12537:SF137">
    <property type="entry name" value="PUMILIO HOMOLOG 16-RELATED"/>
    <property type="match status" value="1"/>
</dbReference>
<proteinExistence type="predicted"/>
<dbReference type="GO" id="GO:0003729">
    <property type="term" value="F:mRNA binding"/>
    <property type="evidence" value="ECO:0007669"/>
    <property type="project" value="TreeGrafter"/>
</dbReference>
<dbReference type="PROSITE" id="PS50302">
    <property type="entry name" value="PUM"/>
    <property type="match status" value="2"/>
</dbReference>
<dbReference type="PANTHER" id="PTHR12537">
    <property type="entry name" value="RNA BINDING PROTEIN PUMILIO-RELATED"/>
    <property type="match status" value="1"/>
</dbReference>
<feature type="domain" description="PUM-HD" evidence="5">
    <location>
        <begin position="159"/>
        <end position="518"/>
    </location>
</feature>
<dbReference type="Gene3D" id="1.25.10.10">
    <property type="entry name" value="Leucine-rich Repeat Variant"/>
    <property type="match status" value="1"/>
</dbReference>
<dbReference type="GO" id="GO:0005737">
    <property type="term" value="C:cytoplasm"/>
    <property type="evidence" value="ECO:0007669"/>
    <property type="project" value="TreeGrafter"/>
</dbReference>
<gene>
    <name evidence="6" type="ORF">C5167_040786</name>
</gene>
<accession>A0A4Y7IK50</accession>
<evidence type="ECO:0000313" key="6">
    <source>
        <dbReference type="EMBL" id="RZC47839.1"/>
    </source>
</evidence>
<dbReference type="AlphaFoldDB" id="A0A4Y7IK50"/>
<dbReference type="InterPro" id="IPR033133">
    <property type="entry name" value="PUM-HD"/>
</dbReference>
<dbReference type="EMBL" id="CM010715">
    <property type="protein sequence ID" value="RZC47839.1"/>
    <property type="molecule type" value="Genomic_DNA"/>
</dbReference>
<name>A0A4Y7IK50_PAPSO</name>
<dbReference type="PROSITE" id="PS50303">
    <property type="entry name" value="PUM_HD"/>
    <property type="match status" value="1"/>
</dbReference>
<dbReference type="GO" id="GO:0006417">
    <property type="term" value="P:regulation of translation"/>
    <property type="evidence" value="ECO:0007669"/>
    <property type="project" value="UniProtKB-KW"/>
</dbReference>
<evidence type="ECO:0000256" key="2">
    <source>
        <dbReference type="ARBA" id="ARBA00022845"/>
    </source>
</evidence>
<dbReference type="InterPro" id="IPR011989">
    <property type="entry name" value="ARM-like"/>
</dbReference>
<organism evidence="6 7">
    <name type="scientific">Papaver somniferum</name>
    <name type="common">Opium poppy</name>
    <dbReference type="NCBI Taxonomy" id="3469"/>
    <lineage>
        <taxon>Eukaryota</taxon>
        <taxon>Viridiplantae</taxon>
        <taxon>Streptophyta</taxon>
        <taxon>Embryophyta</taxon>
        <taxon>Tracheophyta</taxon>
        <taxon>Spermatophyta</taxon>
        <taxon>Magnoliopsida</taxon>
        <taxon>Ranunculales</taxon>
        <taxon>Papaveraceae</taxon>
        <taxon>Papaveroideae</taxon>
        <taxon>Papaver</taxon>
    </lineage>
</organism>
<dbReference type="InterPro" id="IPR001313">
    <property type="entry name" value="Pumilio_RNA-bd_rpt"/>
</dbReference>
<dbReference type="Proteomes" id="UP000316621">
    <property type="component" value="Chromosome 1"/>
</dbReference>
<evidence type="ECO:0000256" key="4">
    <source>
        <dbReference type="SAM" id="MobiDB-lite"/>
    </source>
</evidence>
<protein>
    <recommendedName>
        <fullName evidence="5">PUM-HD domain-containing protein</fullName>
    </recommendedName>
</protein>
<sequence>MADLKTHYQPNSPAPSPTCNTIPTEDEDEEEQIIYHGASNSMLRSPSQLSTRSFTNLMNNGWGSSFGASSSKKRSISTIPNMISHGYMNGLGSSSGASSFPAPPSLPTEDELLSSFQGLLSVEEQKLCAAYGASNSMITSPGQLSTHSFTNGTMNSNLMNNGWGSSLRTSSSKYPSFEHSTIINQGNYVGNSFANSRHHPFFSLKMQGWNDYRIMKIVNDDPSLLDELNGYDILMLGSHKLGCKYLMKLLCNEGEAPRLTRLLGSSSADFFKAIVYVIANEVNTKSGSRAMESLLIKLLMGNPTLIVYVLRFMKPSLFPLMLNQNGSQLVQKLCIHVPNMYLGDLYEIAVINCVKLSTTEQGCFALKSIIDSIVDPLKTQLLSIIIGEAVFLSAHDYGNFIVQHVLERHPYTASLICNELISKKYLFPLSKNKYGSNVVEKCIESNATDVVVSQLLSDCKQLVELAQDKFGNYVVQKALKLTKGKALRQLVDVLHKCSGQLENLPNGRNVYNLIKRFKLHKELVVVTGDAIVMQSCSILPWPEGRPVRAGLGPGRSLK</sequence>
<evidence type="ECO:0000256" key="3">
    <source>
        <dbReference type="PROSITE-ProRule" id="PRU00317"/>
    </source>
</evidence>
<feature type="repeat" description="Pumilio" evidence="3">
    <location>
        <begin position="383"/>
        <end position="422"/>
    </location>
</feature>
<dbReference type="Pfam" id="PF00806">
    <property type="entry name" value="PUF"/>
    <property type="match status" value="5"/>
</dbReference>
<evidence type="ECO:0000259" key="5">
    <source>
        <dbReference type="PROSITE" id="PS50303"/>
    </source>
</evidence>